<reference evidence="1 2" key="1">
    <citation type="journal article" date="2016" name="Int. J. Syst. Evol. Microbiol.">
        <title>Tessaracoccus flavus sp. nov., isolated from the drainage system of a lindane-producing factory.</title>
        <authorList>
            <person name="Kumari R."/>
            <person name="Singh P."/>
            <person name="Schumann P."/>
            <person name="Lal R."/>
        </authorList>
    </citation>
    <scope>NUCLEOTIDE SEQUENCE [LARGE SCALE GENOMIC DNA]</scope>
    <source>
        <strain evidence="1 2">RP1T</strain>
    </source>
</reference>
<name>A0A1Q2CFA7_9ACTN</name>
<dbReference type="AlphaFoldDB" id="A0A1Q2CFA7"/>
<dbReference type="Proteomes" id="UP000188324">
    <property type="component" value="Chromosome"/>
</dbReference>
<protein>
    <submittedName>
        <fullName evidence="1">Uncharacterized protein</fullName>
    </submittedName>
</protein>
<sequence length="165" mass="17081">MKATKIVGIVSIIAGLIMIVAGAITWGVVTSQLKAENITVPGDSEFMGGAYAGEKVGGPLSAYAQADIINVHALEGSGGETYATLGTLANEAREAGDEAKAEEYQAQRATMMNASFLRSSLFSSVIAYGVSALVMGLGLILGLIGWALTTIRNREYVADGAAVRH</sequence>
<accession>A0A1Q2CFA7</accession>
<dbReference type="STRING" id="1610493.RPIT_07975"/>
<dbReference type="OrthoDB" id="5243687at2"/>
<dbReference type="RefSeq" id="WP_077342124.1">
    <property type="nucleotide sequence ID" value="NZ_CP019605.1"/>
</dbReference>
<dbReference type="EMBL" id="CP019605">
    <property type="protein sequence ID" value="AQP44750.1"/>
    <property type="molecule type" value="Genomic_DNA"/>
</dbReference>
<evidence type="ECO:0000313" key="1">
    <source>
        <dbReference type="EMBL" id="AQP44750.1"/>
    </source>
</evidence>
<dbReference type="KEGG" id="tfl:RPIT_07975"/>
<organism evidence="1 2">
    <name type="scientific">Tessaracoccus flavus</name>
    <dbReference type="NCBI Taxonomy" id="1610493"/>
    <lineage>
        <taxon>Bacteria</taxon>
        <taxon>Bacillati</taxon>
        <taxon>Actinomycetota</taxon>
        <taxon>Actinomycetes</taxon>
        <taxon>Propionibacteriales</taxon>
        <taxon>Propionibacteriaceae</taxon>
        <taxon>Tessaracoccus</taxon>
    </lineage>
</organism>
<keyword evidence="2" id="KW-1185">Reference proteome</keyword>
<proteinExistence type="predicted"/>
<evidence type="ECO:0000313" key="2">
    <source>
        <dbReference type="Proteomes" id="UP000188324"/>
    </source>
</evidence>
<gene>
    <name evidence="1" type="ORF">RPIT_07975</name>
</gene>